<dbReference type="AlphaFoldDB" id="A0A2D4GEY3"/>
<organism evidence="1">
    <name type="scientific">Micrurus corallinus</name>
    <name type="common">Brazilian coral snake</name>
    <dbReference type="NCBI Taxonomy" id="54390"/>
    <lineage>
        <taxon>Eukaryota</taxon>
        <taxon>Metazoa</taxon>
        <taxon>Chordata</taxon>
        <taxon>Craniata</taxon>
        <taxon>Vertebrata</taxon>
        <taxon>Euteleostomi</taxon>
        <taxon>Lepidosauria</taxon>
        <taxon>Squamata</taxon>
        <taxon>Bifurcata</taxon>
        <taxon>Unidentata</taxon>
        <taxon>Episquamata</taxon>
        <taxon>Toxicofera</taxon>
        <taxon>Serpentes</taxon>
        <taxon>Colubroidea</taxon>
        <taxon>Elapidae</taxon>
        <taxon>Elapinae</taxon>
        <taxon>Micrurus</taxon>
    </lineage>
</organism>
<proteinExistence type="predicted"/>
<evidence type="ECO:0000313" key="1">
    <source>
        <dbReference type="EMBL" id="LAA58303.1"/>
    </source>
</evidence>
<name>A0A2D4GEY3_MICCO</name>
<accession>A0A2D4GEY3</accession>
<protein>
    <submittedName>
        <fullName evidence="1">Uncharacterized protein</fullName>
    </submittedName>
</protein>
<sequence>MFWDKGTPAPWKGKVERYFVSPEVPFLGETKYLSTLPFHGAGVPLSQNMGRKGLRPPLCPLRSHLSQRNLRGVLLSTSKLLKRAVLHPFSLGSVLLICVKEPAGMIDGRKRCSMDDVT</sequence>
<reference evidence="1" key="1">
    <citation type="submission" date="2017-07" db="EMBL/GenBank/DDBJ databases">
        <authorList>
            <person name="Mikheyev A."/>
            <person name="Grau M."/>
        </authorList>
    </citation>
    <scope>NUCLEOTIDE SEQUENCE</scope>
    <source>
        <tissue evidence="1">Venom_gland</tissue>
    </source>
</reference>
<reference evidence="1" key="2">
    <citation type="submission" date="2017-11" db="EMBL/GenBank/DDBJ databases">
        <title>Coralsnake Venomics: Analyses of Venom Gland Transcriptomes and Proteomes of Six Brazilian Taxa.</title>
        <authorList>
            <person name="Aird S.D."/>
            <person name="Jorge da Silva N."/>
            <person name="Qiu L."/>
            <person name="Villar-Briones A."/>
            <person name="Aparecida-Saddi V."/>
            <person name="Campos-Telles M.P."/>
            <person name="Grau M."/>
            <person name="Mikheyev A.S."/>
        </authorList>
    </citation>
    <scope>NUCLEOTIDE SEQUENCE</scope>
    <source>
        <tissue evidence="1">Venom_gland</tissue>
    </source>
</reference>
<dbReference type="EMBL" id="IACJ01121136">
    <property type="protein sequence ID" value="LAA58303.1"/>
    <property type="molecule type" value="Transcribed_RNA"/>
</dbReference>